<dbReference type="InterPro" id="IPR004088">
    <property type="entry name" value="KH_dom_type_1"/>
</dbReference>
<feature type="region of interest" description="Disordered" evidence="2">
    <location>
        <begin position="143"/>
        <end position="164"/>
    </location>
</feature>
<dbReference type="Gene3D" id="2.40.50.90">
    <property type="match status" value="1"/>
</dbReference>
<dbReference type="PROSITE" id="PS50304">
    <property type="entry name" value="TUDOR"/>
    <property type="match status" value="1"/>
</dbReference>
<keyword evidence="1" id="KW-0694">RNA-binding</keyword>
<dbReference type="SUPFAM" id="SSF54791">
    <property type="entry name" value="Eukaryotic type KH-domain (KH-domain type I)"/>
    <property type="match status" value="1"/>
</dbReference>
<dbReference type="PANTHER" id="PTHR22948">
    <property type="entry name" value="TUDOR DOMAIN CONTAINING PROTEIN"/>
    <property type="match status" value="1"/>
</dbReference>
<dbReference type="SUPFAM" id="SSF63748">
    <property type="entry name" value="Tudor/PWWP/MBT"/>
    <property type="match status" value="1"/>
</dbReference>
<feature type="region of interest" description="Disordered" evidence="2">
    <location>
        <begin position="74"/>
        <end position="94"/>
    </location>
</feature>
<keyword evidence="5" id="KW-1185">Reference proteome</keyword>
<dbReference type="GO" id="GO:0005739">
    <property type="term" value="C:mitochondrion"/>
    <property type="evidence" value="ECO:0007669"/>
    <property type="project" value="TreeGrafter"/>
</dbReference>
<dbReference type="Gene3D" id="2.30.30.140">
    <property type="match status" value="1"/>
</dbReference>
<dbReference type="GO" id="GO:0016301">
    <property type="term" value="F:kinase activity"/>
    <property type="evidence" value="ECO:0007669"/>
    <property type="project" value="UniProtKB-KW"/>
</dbReference>
<dbReference type="InterPro" id="IPR002999">
    <property type="entry name" value="Tudor"/>
</dbReference>
<dbReference type="SMART" id="SM00322">
    <property type="entry name" value="KH"/>
    <property type="match status" value="1"/>
</dbReference>
<dbReference type="CDD" id="cd20407">
    <property type="entry name" value="Tudor_AKAP1"/>
    <property type="match status" value="1"/>
</dbReference>
<dbReference type="PROSITE" id="PS50084">
    <property type="entry name" value="KH_TYPE_1"/>
    <property type="match status" value="1"/>
</dbReference>
<organism evidence="4 5">
    <name type="scientific">Bagarius yarrelli</name>
    <name type="common">Goonch</name>
    <name type="synonym">Bagrus yarrelli</name>
    <dbReference type="NCBI Taxonomy" id="175774"/>
    <lineage>
        <taxon>Eukaryota</taxon>
        <taxon>Metazoa</taxon>
        <taxon>Chordata</taxon>
        <taxon>Craniata</taxon>
        <taxon>Vertebrata</taxon>
        <taxon>Euteleostomi</taxon>
        <taxon>Actinopterygii</taxon>
        <taxon>Neopterygii</taxon>
        <taxon>Teleostei</taxon>
        <taxon>Ostariophysi</taxon>
        <taxon>Siluriformes</taxon>
        <taxon>Sisoridae</taxon>
        <taxon>Sisorinae</taxon>
        <taxon>Bagarius</taxon>
    </lineage>
</organism>
<dbReference type="InterPro" id="IPR035437">
    <property type="entry name" value="SNase_OB-fold_sf"/>
</dbReference>
<dbReference type="InterPro" id="IPR050621">
    <property type="entry name" value="Tudor_domain_containing"/>
</dbReference>
<accession>A0A556U3I5</accession>
<dbReference type="OrthoDB" id="10069557at2759"/>
<dbReference type="InterPro" id="IPR004087">
    <property type="entry name" value="KH_dom"/>
</dbReference>
<dbReference type="CDD" id="cd22395">
    <property type="entry name" value="KH-I_AKAP1"/>
    <property type="match status" value="1"/>
</dbReference>
<dbReference type="SMART" id="SM00333">
    <property type="entry name" value="TUDOR"/>
    <property type="match status" value="1"/>
</dbReference>
<dbReference type="EMBL" id="VCAZ01000043">
    <property type="protein sequence ID" value="TSM28214.1"/>
    <property type="molecule type" value="Genomic_DNA"/>
</dbReference>
<evidence type="ECO:0000259" key="3">
    <source>
        <dbReference type="PROSITE" id="PS50304"/>
    </source>
</evidence>
<dbReference type="InterPro" id="IPR036612">
    <property type="entry name" value="KH_dom_type_1_sf"/>
</dbReference>
<dbReference type="GO" id="GO:0034237">
    <property type="term" value="F:protein kinase A regulatory subunit binding"/>
    <property type="evidence" value="ECO:0007669"/>
    <property type="project" value="TreeGrafter"/>
</dbReference>
<sequence length="618" mass="67883">MLQLPLKPLVPLSALALLGWCWYTFRKKRAEKLLVSSTAKNQSMAEKVDVREAAASKGTPETQDVKIHCYFQSQEKPEDDQNLDDNFSQPSSTMEELSVLSGASLATIVTSTPLKGIRPEPEGEVSKARAFLLLAEKPETETDKMNDKVKSHSDGNEIKEPETETGSILCEAECPGVQVIGGATEEIKAILKRKGLPEPVATPEVKTILVDTEKDLGALTKTVEKSVSSAHKPIEPLLEEDSGCSTFHSENGVEAKKTFSESQAVEKTSTVSVSFKAVEPRNEKLSRQNSVGSKDKHAIDFATGVRCVNGERSRAATNRAMQSRNSLHTMWSIEVPAHLVGRLIGKKGKHISSLKQNSGAKIHVSTLPYTYEFQICHVEGSEVQVEKALVLLRKKFKDLDLRNRLSSLQPAGVHSLPITSWLPLPQDGTVEVIVLHVEAANYLFVQQHTHPTYYGLCSLTEQMLFCYSHLGCPNLPTPVKAGVLCAAPSPDGAWWRAQVIQHYKDSDVVQIRYVDYGGYVTVNLSSLKQIRADFVTLPFQASEVMLENLAPLPGDGKFSDEAKAAVEELTQGIPLIMKVTSSQNGLPLVHIWRQVGEEMISVNGTLVDRGLCSWLDSH</sequence>
<dbReference type="InterPro" id="IPR047367">
    <property type="entry name" value="Tudor_AKAP1"/>
</dbReference>
<comment type="caution">
    <text evidence="4">The sequence shown here is derived from an EMBL/GenBank/DDBJ whole genome shotgun (WGS) entry which is preliminary data.</text>
</comment>
<protein>
    <submittedName>
        <fullName evidence="4">A-kinase anchor protein 1, mitochondrial</fullName>
    </submittedName>
</protein>
<dbReference type="Pfam" id="PF00567">
    <property type="entry name" value="TUDOR"/>
    <property type="match status" value="1"/>
</dbReference>
<dbReference type="GO" id="GO:0003723">
    <property type="term" value="F:RNA binding"/>
    <property type="evidence" value="ECO:0007669"/>
    <property type="project" value="UniProtKB-UniRule"/>
</dbReference>
<name>A0A556U3I5_BAGYA</name>
<reference evidence="4 5" key="1">
    <citation type="journal article" date="2019" name="Genome Biol. Evol.">
        <title>Whole-Genome Sequencing of the Giant Devil Catfish, Bagarius yarrelli.</title>
        <authorList>
            <person name="Jiang W."/>
            <person name="Lv Y."/>
            <person name="Cheng L."/>
            <person name="Yang K."/>
            <person name="Chao B."/>
            <person name="Wang X."/>
            <person name="Li Y."/>
            <person name="Pan X."/>
            <person name="You X."/>
            <person name="Zhang Y."/>
            <person name="Yang J."/>
            <person name="Li J."/>
            <person name="Zhang X."/>
            <person name="Liu S."/>
            <person name="Sun C."/>
            <person name="Yang J."/>
            <person name="Shi Q."/>
        </authorList>
    </citation>
    <scope>NUCLEOTIDE SEQUENCE [LARGE SCALE GENOMIC DNA]</scope>
    <source>
        <strain evidence="4">JWS20170419001</strain>
        <tissue evidence="4">Muscle</tissue>
    </source>
</reference>
<dbReference type="GO" id="GO:0016020">
    <property type="term" value="C:membrane"/>
    <property type="evidence" value="ECO:0007669"/>
    <property type="project" value="TreeGrafter"/>
</dbReference>
<proteinExistence type="predicted"/>
<evidence type="ECO:0000256" key="1">
    <source>
        <dbReference type="PROSITE-ProRule" id="PRU00117"/>
    </source>
</evidence>
<feature type="compositionally biased region" description="Basic and acidic residues" evidence="2">
    <location>
        <begin position="143"/>
        <end position="162"/>
    </location>
</feature>
<keyword evidence="4" id="KW-0418">Kinase</keyword>
<evidence type="ECO:0000313" key="4">
    <source>
        <dbReference type="EMBL" id="TSM28214.1"/>
    </source>
</evidence>
<dbReference type="PANTHER" id="PTHR22948:SF65">
    <property type="entry name" value="A-KINASE ANCHORING PROTEIN 1"/>
    <property type="match status" value="1"/>
</dbReference>
<dbReference type="Proteomes" id="UP000319801">
    <property type="component" value="Unassembled WGS sequence"/>
</dbReference>
<dbReference type="AlphaFoldDB" id="A0A556U3I5"/>
<dbReference type="Gene3D" id="3.30.1370.10">
    <property type="entry name" value="K Homology domain, type 1"/>
    <property type="match status" value="1"/>
</dbReference>
<feature type="compositionally biased region" description="Polar residues" evidence="2">
    <location>
        <begin position="84"/>
        <end position="94"/>
    </location>
</feature>
<keyword evidence="4" id="KW-0808">Transferase</keyword>
<feature type="domain" description="Tudor" evidence="3">
    <location>
        <begin position="478"/>
        <end position="537"/>
    </location>
</feature>
<evidence type="ECO:0000313" key="5">
    <source>
        <dbReference type="Proteomes" id="UP000319801"/>
    </source>
</evidence>
<dbReference type="Pfam" id="PF00013">
    <property type="entry name" value="KH_1"/>
    <property type="match status" value="1"/>
</dbReference>
<gene>
    <name evidence="4" type="ORF">Baya_6996</name>
</gene>
<evidence type="ECO:0000256" key="2">
    <source>
        <dbReference type="SAM" id="MobiDB-lite"/>
    </source>
</evidence>
<dbReference type="InterPro" id="IPR047368">
    <property type="entry name" value="KH-I_AKAP1"/>
</dbReference>